<sequence>MDIKKYKYTLIFASIVLTACGGGGNSDTSYTASDGLDTLYQVYYQQFSPSLMISQDFFGLSQYPINNKIIKFSDSSQTLNQYVLTQNKLFQPTEKQDAYLTINDDIWTYQYLPDVLLQLKIKKIDLSGTNIFDRLLPGYREYGNFPDRPTSDTNLNLTLTKLFNNHGQKNFPQGSLCYQVVETQWNKNYLQFDSSNNNAYFDPTQSDFLSKKAQEKEYIDYINNIFAQPYYALREGTWNNIAWFASEVLLASKFGQYSSHVYFSQYHYDALYNSNALWTQENELKGYTPQEIDPTDSPTTQQIIRELNIQHAELKDGCFAYNQTAYNTIKNLNGIDFKTFSQPTSSFFFGKRIYSWNQKDGVIIQ</sequence>
<protein>
    <recommendedName>
        <fullName evidence="3">Lipoprotein</fullName>
    </recommendedName>
</protein>
<evidence type="ECO:0008006" key="3">
    <source>
        <dbReference type="Google" id="ProtNLM"/>
    </source>
</evidence>
<name>A0A1Z9YYE8_9GAMM</name>
<dbReference type="Proteomes" id="UP000196536">
    <property type="component" value="Unassembled WGS sequence"/>
</dbReference>
<gene>
    <name evidence="1" type="ORF">CAP51_10955</name>
</gene>
<dbReference type="EMBL" id="NEXX01000003">
    <property type="protein sequence ID" value="OUY07192.1"/>
    <property type="molecule type" value="Genomic_DNA"/>
</dbReference>
<dbReference type="RefSeq" id="WP_087620789.1">
    <property type="nucleotide sequence ID" value="NZ_NEXX01000003.1"/>
</dbReference>
<organism evidence="1 2">
    <name type="scientific">Acinetobacter populi</name>
    <dbReference type="NCBI Taxonomy" id="1582270"/>
    <lineage>
        <taxon>Bacteria</taxon>
        <taxon>Pseudomonadati</taxon>
        <taxon>Pseudomonadota</taxon>
        <taxon>Gammaproteobacteria</taxon>
        <taxon>Moraxellales</taxon>
        <taxon>Moraxellaceae</taxon>
        <taxon>Acinetobacter</taxon>
    </lineage>
</organism>
<evidence type="ECO:0000313" key="2">
    <source>
        <dbReference type="Proteomes" id="UP000196536"/>
    </source>
</evidence>
<comment type="caution">
    <text evidence="1">The sequence shown here is derived from an EMBL/GenBank/DDBJ whole genome shotgun (WGS) entry which is preliminary data.</text>
</comment>
<proteinExistence type="predicted"/>
<keyword evidence="2" id="KW-1185">Reference proteome</keyword>
<accession>A0A1Z9YYE8</accession>
<dbReference type="AlphaFoldDB" id="A0A1Z9YYE8"/>
<dbReference type="PROSITE" id="PS51257">
    <property type="entry name" value="PROKAR_LIPOPROTEIN"/>
    <property type="match status" value="1"/>
</dbReference>
<reference evidence="1 2" key="1">
    <citation type="submission" date="2017-05" db="EMBL/GenBank/DDBJ databases">
        <title>Acinetobacter populi ANC 5415 (= PBJ7), whole genome shotgun sequencing project.</title>
        <authorList>
            <person name="Nemec A."/>
            <person name="Radolfova-Krizova L."/>
        </authorList>
    </citation>
    <scope>NUCLEOTIDE SEQUENCE [LARGE SCALE GENOMIC DNA]</scope>
    <source>
        <strain evidence="1 2">PBJ7</strain>
    </source>
</reference>
<dbReference type="OrthoDB" id="6712395at2"/>
<evidence type="ECO:0000313" key="1">
    <source>
        <dbReference type="EMBL" id="OUY07192.1"/>
    </source>
</evidence>